<dbReference type="SUPFAM" id="SSF82693">
    <property type="entry name" value="Multidrug efflux transporter AcrB pore domain, PN1, PN2, PC1 and PC2 subdomains"/>
    <property type="match status" value="2"/>
</dbReference>
<feature type="transmembrane region" description="Helical" evidence="1">
    <location>
        <begin position="433"/>
        <end position="452"/>
    </location>
</feature>
<comment type="caution">
    <text evidence="2">The sequence shown here is derived from an EMBL/GenBank/DDBJ whole genome shotgun (WGS) entry which is preliminary data.</text>
</comment>
<dbReference type="EMBL" id="VSSQ01000558">
    <property type="protein sequence ID" value="MPL97484.1"/>
    <property type="molecule type" value="Genomic_DNA"/>
</dbReference>
<feature type="transmembrane region" description="Helical" evidence="1">
    <location>
        <begin position="388"/>
        <end position="412"/>
    </location>
</feature>
<dbReference type="Gene3D" id="3.30.70.1430">
    <property type="entry name" value="Multidrug efflux transporter AcrB pore domain"/>
    <property type="match status" value="2"/>
</dbReference>
<feature type="transmembrane region" description="Helical" evidence="1">
    <location>
        <begin position="911"/>
        <end position="931"/>
    </location>
</feature>
<name>A0A644W170_9ZZZZ</name>
<dbReference type="PANTHER" id="PTHR32063:SF18">
    <property type="entry name" value="CATION EFFLUX SYSTEM PROTEIN"/>
    <property type="match status" value="1"/>
</dbReference>
<keyword evidence="1" id="KW-1133">Transmembrane helix</keyword>
<dbReference type="GO" id="GO:0042910">
    <property type="term" value="F:xenobiotic transmembrane transporter activity"/>
    <property type="evidence" value="ECO:0007669"/>
    <property type="project" value="TreeGrafter"/>
</dbReference>
<dbReference type="SUPFAM" id="SSF82866">
    <property type="entry name" value="Multidrug efflux transporter AcrB transmembrane domain"/>
    <property type="match status" value="2"/>
</dbReference>
<organism evidence="2">
    <name type="scientific">bioreactor metagenome</name>
    <dbReference type="NCBI Taxonomy" id="1076179"/>
    <lineage>
        <taxon>unclassified sequences</taxon>
        <taxon>metagenomes</taxon>
        <taxon>ecological metagenomes</taxon>
    </lineage>
</organism>
<feature type="transmembrane region" description="Helical" evidence="1">
    <location>
        <begin position="464"/>
        <end position="491"/>
    </location>
</feature>
<feature type="transmembrane region" description="Helical" evidence="1">
    <location>
        <begin position="361"/>
        <end position="382"/>
    </location>
</feature>
<dbReference type="SUPFAM" id="SSF82714">
    <property type="entry name" value="Multidrug efflux transporter AcrB TolC docking domain, DN and DC subdomains"/>
    <property type="match status" value="2"/>
</dbReference>
<dbReference type="Gene3D" id="3.30.2090.10">
    <property type="entry name" value="Multidrug efflux transporter AcrB TolC docking domain, DN and DC subdomains"/>
    <property type="match status" value="2"/>
</dbReference>
<dbReference type="InterPro" id="IPR001036">
    <property type="entry name" value="Acrflvin-R"/>
</dbReference>
<protein>
    <submittedName>
        <fullName evidence="2">Toluene efflux pump membrane transporter TtgB</fullName>
    </submittedName>
</protein>
<dbReference type="GO" id="GO:0005886">
    <property type="term" value="C:plasma membrane"/>
    <property type="evidence" value="ECO:0007669"/>
    <property type="project" value="TreeGrafter"/>
</dbReference>
<dbReference type="InterPro" id="IPR027463">
    <property type="entry name" value="AcrB_DN_DC_subdom"/>
</dbReference>
<feature type="transmembrane region" description="Helical" evidence="1">
    <location>
        <begin position="979"/>
        <end position="1001"/>
    </location>
</feature>
<proteinExistence type="predicted"/>
<feature type="transmembrane region" description="Helical" evidence="1">
    <location>
        <begin position="336"/>
        <end position="354"/>
    </location>
</feature>
<sequence>MKHISGYIFRRKSIFYFLFFAMLAGGILAFRSISKLEDPELVVMQSQIVTVYPGASAHEVEMQVTNVIEEKLNTLANVESIRSKSMANLSIVAVTLELTVPQDEIEQRWDYLRRRMIEVLPELPEGAQPPVIYDDFGDVYGMFYAMTAEGFSYREMSRMARFIKREMLAVEGVARVEIYGEQEPVTEIVFTPSGMGELGIYPLQVMAAINSRTSAVYPGPLQTGNQRINLSVEGITTHTQDVANTMVKGINGNLFKLSDIAAVNDTYNDPLRNTLRLNNQKAIGISLSMESGENIVEVGKRVEKRLAELQQNMPVGYNFEKVFFQPDLVKKSIDGFMLNLIASVAIVILVLMVSMGLRSGFIIGSGLILTIMATFPILLAAGGTLQRISLGAFIVAMGMLVDNAIVVLDGILVNFKKGIPHPGALTDPARKTAWPLFGATFIAVAAFLPVYLSQDAAGTYARDLFVVLCISLLISWLLAMTQVPLFAGLMLKPPAENGEKALFTGKSYRTLRKVLCKLLHYKTLTLAVSALLLLAAALNFGNIKKTFFPDFNYNQAYIEYRMPAGTSPQKVQQDLARITKHLNSLDEVKMVVSSHGQTPTRYCLVRPLGEAGDNYGELIVNFEDYETMIRMKPLLSEYLHRNFPDARTRIRKYNLSIKASHTVEAEFSGPDPAVLRELSRQAMNIFRDNPYVDQYTLDDDWESPGEVLTVRYNPQAAARAGVSRQDVSNALLAATDGLPIGSYFEDQTRVNIMLKLRNNDGSRIENPEEIPVWSMLPDISGINEQTVRELMTGITTIDELSRELVSPVPLSAVTHGIDLTWQEPVVHRVNGRRAIQVQCEPKDGHSPAETRQYSKKAIEAIPLPAGYQMQWVGEHELQGDALRNIFRFLPISILLIILTLILLFNDFRKPLIVILCIPMAFIGIVPGMILAGQPFTFMAIIGSFGLMGMIVKNAIVLIDEAEGLITAGTEKHPALINATISRARPVILASLTTILGMLPLLTDPMYASMAVAIISGLLVGTLITLLFVPILYAVFYGVKPVSAPDNNNDTCA</sequence>
<dbReference type="AlphaFoldDB" id="A0A644W170"/>
<dbReference type="PRINTS" id="PR00702">
    <property type="entry name" value="ACRIFLAVINRP"/>
</dbReference>
<evidence type="ECO:0000313" key="2">
    <source>
        <dbReference type="EMBL" id="MPL97484.1"/>
    </source>
</evidence>
<accession>A0A644W170</accession>
<feature type="transmembrane region" description="Helical" evidence="1">
    <location>
        <begin position="1007"/>
        <end position="1035"/>
    </location>
</feature>
<dbReference type="Gene3D" id="1.20.1640.10">
    <property type="entry name" value="Multidrug efflux transporter AcrB transmembrane domain"/>
    <property type="match status" value="2"/>
</dbReference>
<keyword evidence="1" id="KW-0812">Transmembrane</keyword>
<gene>
    <name evidence="2" type="primary">ttgB_2</name>
    <name evidence="2" type="ORF">SDC9_43675</name>
</gene>
<evidence type="ECO:0000256" key="1">
    <source>
        <dbReference type="SAM" id="Phobius"/>
    </source>
</evidence>
<dbReference type="Gene3D" id="3.30.70.1440">
    <property type="entry name" value="Multidrug efflux transporter AcrB pore domain"/>
    <property type="match status" value="1"/>
</dbReference>
<feature type="transmembrane region" description="Helical" evidence="1">
    <location>
        <begin position="937"/>
        <end position="958"/>
    </location>
</feature>
<dbReference type="Pfam" id="PF00873">
    <property type="entry name" value="ACR_tran"/>
    <property type="match status" value="1"/>
</dbReference>
<keyword evidence="1" id="KW-0472">Membrane</keyword>
<dbReference type="Gene3D" id="3.30.70.1320">
    <property type="entry name" value="Multidrug efflux transporter AcrB pore domain like"/>
    <property type="match status" value="1"/>
</dbReference>
<reference evidence="2" key="1">
    <citation type="submission" date="2019-08" db="EMBL/GenBank/DDBJ databases">
        <authorList>
            <person name="Kucharzyk K."/>
            <person name="Murdoch R.W."/>
            <person name="Higgins S."/>
            <person name="Loffler F."/>
        </authorList>
    </citation>
    <scope>NUCLEOTIDE SEQUENCE</scope>
</reference>
<feature type="transmembrane region" description="Helical" evidence="1">
    <location>
        <begin position="885"/>
        <end position="904"/>
    </location>
</feature>
<dbReference type="PANTHER" id="PTHR32063">
    <property type="match status" value="1"/>
</dbReference>